<gene>
    <name evidence="3" type="ORF">HYG85_07695</name>
</gene>
<dbReference type="AlphaFoldDB" id="A0A8J8M9E8"/>
<keyword evidence="4" id="KW-1185">Reference proteome</keyword>
<dbReference type="KEGG" id="vgu:HYG85_07695"/>
<protein>
    <submittedName>
        <fullName evidence="3">Glycosyltransferase family 4 protein</fullName>
    </submittedName>
</protein>
<evidence type="ECO:0000313" key="3">
    <source>
        <dbReference type="EMBL" id="QUH28801.1"/>
    </source>
</evidence>
<dbReference type="EMBL" id="CP058561">
    <property type="protein sequence ID" value="QUH28801.1"/>
    <property type="molecule type" value="Genomic_DNA"/>
</dbReference>
<dbReference type="PANTHER" id="PTHR46401:SF2">
    <property type="entry name" value="GLYCOSYLTRANSFERASE WBBK-RELATED"/>
    <property type="match status" value="1"/>
</dbReference>
<organism evidence="3 4">
    <name type="scientific">Vallitalea guaymasensis</name>
    <dbReference type="NCBI Taxonomy" id="1185412"/>
    <lineage>
        <taxon>Bacteria</taxon>
        <taxon>Bacillati</taxon>
        <taxon>Bacillota</taxon>
        <taxon>Clostridia</taxon>
        <taxon>Lachnospirales</taxon>
        <taxon>Vallitaleaceae</taxon>
        <taxon>Vallitalea</taxon>
    </lineage>
</organism>
<dbReference type="PANTHER" id="PTHR46401">
    <property type="entry name" value="GLYCOSYLTRANSFERASE WBBK-RELATED"/>
    <property type="match status" value="1"/>
</dbReference>
<dbReference type="Gene3D" id="3.40.50.2000">
    <property type="entry name" value="Glycogen Phosphorylase B"/>
    <property type="match status" value="2"/>
</dbReference>
<evidence type="ECO:0000313" key="4">
    <source>
        <dbReference type="Proteomes" id="UP000677305"/>
    </source>
</evidence>
<dbReference type="CDD" id="cd03801">
    <property type="entry name" value="GT4_PimA-like"/>
    <property type="match status" value="1"/>
</dbReference>
<dbReference type="RefSeq" id="WP_212693008.1">
    <property type="nucleotide sequence ID" value="NZ_CP058561.1"/>
</dbReference>
<proteinExistence type="predicted"/>
<dbReference type="InterPro" id="IPR001296">
    <property type="entry name" value="Glyco_trans_1"/>
</dbReference>
<dbReference type="SUPFAM" id="SSF53756">
    <property type="entry name" value="UDP-Glycosyltransferase/glycogen phosphorylase"/>
    <property type="match status" value="1"/>
</dbReference>
<sequence length="447" mass="52110">MKFGLLHFRTGETDGVSLEMDKWRLILEKLGHEVIYIAGSGKKDDEGLRIIDYLHYKNPINNKIVDIVYKGINHKETEQDIKNLINDYADDIRNSLVKLIKEEQLDYLVPNNVLSLGWNLSAGIGVAKAIRETGVKVIAHHHDFHWERELYSNPKYEFVKDILQQYFPYQSENIKHVVINSIAKRQLKQRYNIDSTIVPNVFNYNGTSWNNDSYNQDMKKNVGITDNQIVFLQATRVVERKGIELAIDVIAKINEYKSRLIGKTLLNRKVINEDTEFVMVLAGLNESKQYYDKLIQKAENQKVKIIDINDRVDHVRNTKDGKKTYSLWDAYVISDFITYPSILEGFGNQFLEAVYARKPLLVYEYPVFDEYLKTFDFDYVSLSNDYQLTENGLVSVSDEIIEKCADETIEILTDECLYKQQVDKNYETCKEHFSYETLELILCNIIK</sequence>
<dbReference type="Proteomes" id="UP000677305">
    <property type="component" value="Chromosome"/>
</dbReference>
<dbReference type="Pfam" id="PF00534">
    <property type="entry name" value="Glycos_transf_1"/>
    <property type="match status" value="1"/>
</dbReference>
<accession>A0A8J8M9E8</accession>
<feature type="domain" description="Glycosyl transferase family 1" evidence="2">
    <location>
        <begin position="217"/>
        <end position="419"/>
    </location>
</feature>
<keyword evidence="1" id="KW-0808">Transferase</keyword>
<name>A0A8J8M9E8_9FIRM</name>
<evidence type="ECO:0000256" key="1">
    <source>
        <dbReference type="ARBA" id="ARBA00022679"/>
    </source>
</evidence>
<dbReference type="GO" id="GO:0009103">
    <property type="term" value="P:lipopolysaccharide biosynthetic process"/>
    <property type="evidence" value="ECO:0007669"/>
    <property type="project" value="TreeGrafter"/>
</dbReference>
<reference evidence="3 4" key="1">
    <citation type="submission" date="2020-07" db="EMBL/GenBank/DDBJ databases">
        <title>Vallitalea guaymasensis genome.</title>
        <authorList>
            <person name="Postec A."/>
        </authorList>
    </citation>
    <scope>NUCLEOTIDE SEQUENCE [LARGE SCALE GENOMIC DNA]</scope>
    <source>
        <strain evidence="3 4">Ra1766G1</strain>
    </source>
</reference>
<evidence type="ECO:0000259" key="2">
    <source>
        <dbReference type="Pfam" id="PF00534"/>
    </source>
</evidence>
<dbReference type="GO" id="GO:0016757">
    <property type="term" value="F:glycosyltransferase activity"/>
    <property type="evidence" value="ECO:0007669"/>
    <property type="project" value="InterPro"/>
</dbReference>